<proteinExistence type="predicted"/>
<comment type="caution">
    <text evidence="1">The sequence shown here is derived from an EMBL/GenBank/DDBJ whole genome shotgun (WGS) entry which is preliminary data.</text>
</comment>
<dbReference type="AlphaFoldDB" id="A0A5S4YIQ2"/>
<dbReference type="Proteomes" id="UP000324797">
    <property type="component" value="Unassembled WGS sequence"/>
</dbReference>
<dbReference type="EMBL" id="VSTH01000078">
    <property type="protein sequence ID" value="TYO64291.1"/>
    <property type="molecule type" value="Genomic_DNA"/>
</dbReference>
<evidence type="ECO:0000313" key="1">
    <source>
        <dbReference type="EMBL" id="TYO64291.1"/>
    </source>
</evidence>
<sequence length="108" mass="11745">MLAAATICASCQTDSSPDLSRADPIVSNADYNAREDCLQREVARLLEPKNSPMISLQNIAMTATDFCSREIAAKLKGRSASTARDDQIAAEQRAFAIGLELREKNVSR</sequence>
<name>A0A5S4YIQ2_9BRAD</name>
<protein>
    <submittedName>
        <fullName evidence="1">Uncharacterized protein</fullName>
    </submittedName>
</protein>
<evidence type="ECO:0000313" key="2">
    <source>
        <dbReference type="Proteomes" id="UP000324797"/>
    </source>
</evidence>
<keyword evidence="2" id="KW-1185">Reference proteome</keyword>
<accession>A0A5S4YIQ2</accession>
<gene>
    <name evidence="1" type="ORF">FXV83_23315</name>
</gene>
<organism evidence="1 2">
    <name type="scientific">Bradyrhizobium hipponense</name>
    <dbReference type="NCBI Taxonomy" id="2605638"/>
    <lineage>
        <taxon>Bacteria</taxon>
        <taxon>Pseudomonadati</taxon>
        <taxon>Pseudomonadota</taxon>
        <taxon>Alphaproteobacteria</taxon>
        <taxon>Hyphomicrobiales</taxon>
        <taxon>Nitrobacteraceae</taxon>
        <taxon>Bradyrhizobium</taxon>
    </lineage>
</organism>
<reference evidence="1 2" key="1">
    <citation type="submission" date="2019-08" db="EMBL/GenBank/DDBJ databases">
        <title>Bradyrhizobium hipponensis sp. nov., a rhizobium isolated from a Lupinus angustifolius root nodule in Tunisia.</title>
        <authorList>
            <person name="Off K."/>
            <person name="Rejili M."/>
            <person name="Mars M."/>
            <person name="Brachmann A."/>
            <person name="Marin M."/>
        </authorList>
    </citation>
    <scope>NUCLEOTIDE SEQUENCE [LARGE SCALE GENOMIC DNA]</scope>
    <source>
        <strain evidence="2">aSej3</strain>
    </source>
</reference>